<dbReference type="AlphaFoldDB" id="A0A2M4DFX8"/>
<proteinExistence type="predicted"/>
<dbReference type="EMBL" id="GGFL01012312">
    <property type="protein sequence ID" value="MBW76490.1"/>
    <property type="molecule type" value="Transcribed_RNA"/>
</dbReference>
<organism evidence="2">
    <name type="scientific">Anopheles darlingi</name>
    <name type="common">Mosquito</name>
    <dbReference type="NCBI Taxonomy" id="43151"/>
    <lineage>
        <taxon>Eukaryota</taxon>
        <taxon>Metazoa</taxon>
        <taxon>Ecdysozoa</taxon>
        <taxon>Arthropoda</taxon>
        <taxon>Hexapoda</taxon>
        <taxon>Insecta</taxon>
        <taxon>Pterygota</taxon>
        <taxon>Neoptera</taxon>
        <taxon>Endopterygota</taxon>
        <taxon>Diptera</taxon>
        <taxon>Nematocera</taxon>
        <taxon>Culicoidea</taxon>
        <taxon>Culicidae</taxon>
        <taxon>Anophelinae</taxon>
        <taxon>Anopheles</taxon>
    </lineage>
</organism>
<reference evidence="2" key="1">
    <citation type="submission" date="2018-01" db="EMBL/GenBank/DDBJ databases">
        <title>An insight into the sialome of Amazonian anophelines.</title>
        <authorList>
            <person name="Ribeiro J.M."/>
            <person name="Scarpassa V."/>
            <person name="Calvo E."/>
        </authorList>
    </citation>
    <scope>NUCLEOTIDE SEQUENCE</scope>
</reference>
<feature type="region of interest" description="Disordered" evidence="1">
    <location>
        <begin position="33"/>
        <end position="54"/>
    </location>
</feature>
<sequence>MMMGDAVCCVLLSVCDSRSVGIVTLDSHLSIEQTQTHKRTQGRQPDPGVGGSSVNNLISLTRYLIK</sequence>
<protein>
    <submittedName>
        <fullName evidence="2">Putative secreted protein</fullName>
    </submittedName>
</protein>
<evidence type="ECO:0000313" key="2">
    <source>
        <dbReference type="EMBL" id="MBW76490.1"/>
    </source>
</evidence>
<accession>A0A2M4DFX8</accession>
<name>A0A2M4DFX8_ANODA</name>
<evidence type="ECO:0000256" key="1">
    <source>
        <dbReference type="SAM" id="MobiDB-lite"/>
    </source>
</evidence>